<keyword evidence="6" id="KW-1133">Transmembrane helix</keyword>
<dbReference type="AlphaFoldDB" id="A0ABC8TJE6"/>
<dbReference type="EMBL" id="CAUOFW020009057">
    <property type="protein sequence ID" value="CAK9184664.1"/>
    <property type="molecule type" value="Genomic_DNA"/>
</dbReference>
<evidence type="ECO:0000313" key="8">
    <source>
        <dbReference type="EMBL" id="CAK9184664.1"/>
    </source>
</evidence>
<dbReference type="EMBL" id="CAUOFW020005312">
    <property type="protein sequence ID" value="CAK9169538.1"/>
    <property type="molecule type" value="Genomic_DNA"/>
</dbReference>
<evidence type="ECO:0000313" key="9">
    <source>
        <dbReference type="Proteomes" id="UP001642360"/>
    </source>
</evidence>
<proteinExistence type="predicted"/>
<keyword evidence="9" id="KW-1185">Reference proteome</keyword>
<dbReference type="GO" id="GO:0016757">
    <property type="term" value="F:glycosyltransferase activity"/>
    <property type="evidence" value="ECO:0007669"/>
    <property type="project" value="UniProtKB-KW"/>
</dbReference>
<comment type="caution">
    <text evidence="7">The sequence shown here is derived from an EMBL/GenBank/DDBJ whole genome shotgun (WGS) entry which is preliminary data.</text>
</comment>
<comment type="subcellular location">
    <subcellularLocation>
        <location evidence="1">Membrane</location>
        <topology evidence="1">Single-pass type II membrane protein</topology>
    </subcellularLocation>
</comment>
<dbReference type="PANTHER" id="PTHR31042:SF140">
    <property type="entry name" value="CORE-2_I-BRANCHING BETA-1,6-N-ACETYLGLUCOSAMINYLTRANSFERASE FAMILY PROTEIN"/>
    <property type="match status" value="1"/>
</dbReference>
<dbReference type="Pfam" id="PF02485">
    <property type="entry name" value="Branch"/>
    <property type="match status" value="1"/>
</dbReference>
<evidence type="ECO:0000313" key="7">
    <source>
        <dbReference type="EMBL" id="CAK9169538.1"/>
    </source>
</evidence>
<evidence type="ECO:0000256" key="2">
    <source>
        <dbReference type="ARBA" id="ARBA00022676"/>
    </source>
</evidence>
<accession>A0ABC8TJE6</accession>
<dbReference type="PANTHER" id="PTHR31042">
    <property type="entry name" value="CORE-2/I-BRANCHING BETA-1,6-N-ACETYLGLUCOSAMINYLTRANSFERASE FAMILY PROTEIN-RELATED"/>
    <property type="match status" value="1"/>
</dbReference>
<name>A0ABC8TJE6_9AQUA</name>
<keyword evidence="6" id="KW-0812">Transmembrane</keyword>
<evidence type="ECO:0008006" key="10">
    <source>
        <dbReference type="Google" id="ProtNLM"/>
    </source>
</evidence>
<evidence type="ECO:0000256" key="1">
    <source>
        <dbReference type="ARBA" id="ARBA00004606"/>
    </source>
</evidence>
<keyword evidence="4 6" id="KW-0472">Membrane</keyword>
<organism evidence="7 9">
    <name type="scientific">Ilex paraguariensis</name>
    <name type="common">yerba mate</name>
    <dbReference type="NCBI Taxonomy" id="185542"/>
    <lineage>
        <taxon>Eukaryota</taxon>
        <taxon>Viridiplantae</taxon>
        <taxon>Streptophyta</taxon>
        <taxon>Embryophyta</taxon>
        <taxon>Tracheophyta</taxon>
        <taxon>Spermatophyta</taxon>
        <taxon>Magnoliopsida</taxon>
        <taxon>eudicotyledons</taxon>
        <taxon>Gunneridae</taxon>
        <taxon>Pentapetalae</taxon>
        <taxon>asterids</taxon>
        <taxon>campanulids</taxon>
        <taxon>Aquifoliales</taxon>
        <taxon>Aquifoliaceae</taxon>
        <taxon>Ilex</taxon>
    </lineage>
</organism>
<keyword evidence="2" id="KW-0328">Glycosyltransferase</keyword>
<gene>
    <name evidence="7" type="ORF">ILEXP_LOCUS38991</name>
    <name evidence="8" type="ORF">ILEXP_LOCUS55019</name>
</gene>
<dbReference type="GO" id="GO:0016020">
    <property type="term" value="C:membrane"/>
    <property type="evidence" value="ECO:0007669"/>
    <property type="project" value="UniProtKB-SubCell"/>
</dbReference>
<feature type="transmembrane region" description="Helical" evidence="6">
    <location>
        <begin position="6"/>
        <end position="24"/>
    </location>
</feature>
<protein>
    <recommendedName>
        <fullName evidence="10">Glycosyltransferase</fullName>
    </recommendedName>
</protein>
<dbReference type="InterPro" id="IPR003406">
    <property type="entry name" value="Glyco_trans_14"/>
</dbReference>
<evidence type="ECO:0000256" key="3">
    <source>
        <dbReference type="ARBA" id="ARBA00022679"/>
    </source>
</evidence>
<keyword evidence="3" id="KW-0808">Transferase</keyword>
<sequence length="366" mass="42034">MFSSSPFIPTFLLLLSLPIIFLLAPRILPPRQIPISLPDELDDLALFQKASSEALSHKTWSRSQTSSSSSYPSSKSRLGATNTKPKIAFLFLTNSNLHFATLWEQFFGNTSHNLYNIYIHADPTVKIDPPGGVFQDRFIPSKPTQRSSPTLISAARRLLATALLDDSANAYFALISQHCIPLHSFNFVYHTLFDLKMSKMSRFPEFEFRSFIEILSNESTLGDRYNARGKNVMLPEVPFEKFRVGSQFFILTRRHALLVVRERKLWRKFKLPCLRVQSCYPEEHYFPTLLSMEDPNGCTHYTLTRVNWTDSVNGHPHTYRPPEVSPELIYTLRQSNSSNEYLFARKFSPDCLNPLLEIADLVIFKD</sequence>
<evidence type="ECO:0000256" key="6">
    <source>
        <dbReference type="SAM" id="Phobius"/>
    </source>
</evidence>
<evidence type="ECO:0000256" key="5">
    <source>
        <dbReference type="ARBA" id="ARBA00023180"/>
    </source>
</evidence>
<evidence type="ECO:0000256" key="4">
    <source>
        <dbReference type="ARBA" id="ARBA00023136"/>
    </source>
</evidence>
<dbReference type="InterPro" id="IPR044174">
    <property type="entry name" value="BC10-like"/>
</dbReference>
<reference evidence="7 9" key="1">
    <citation type="submission" date="2024-02" db="EMBL/GenBank/DDBJ databases">
        <authorList>
            <person name="Vignale AGUSTIN F."/>
            <person name="Sosa J E."/>
            <person name="Modenutti C."/>
        </authorList>
    </citation>
    <scope>NUCLEOTIDE SEQUENCE [LARGE SCALE GENOMIC DNA]</scope>
</reference>
<dbReference type="Proteomes" id="UP001642360">
    <property type="component" value="Unassembled WGS sequence"/>
</dbReference>
<keyword evidence="5" id="KW-0325">Glycoprotein</keyword>